<protein>
    <submittedName>
        <fullName evidence="2">Uncharacterized protein</fullName>
    </submittedName>
</protein>
<reference evidence="2 3" key="1">
    <citation type="submission" date="2023-03" db="EMBL/GenBank/DDBJ databases">
        <title>Isolation and description of six Streptomyces strains from soil environments, able to metabolize different microbial glucans.</title>
        <authorList>
            <person name="Widen T."/>
            <person name="Larsbrink J."/>
        </authorList>
    </citation>
    <scope>NUCLEOTIDE SEQUENCE [LARGE SCALE GENOMIC DNA]</scope>
    <source>
        <strain evidence="2 3">Mut2</strain>
    </source>
</reference>
<dbReference type="EMBL" id="CP120992">
    <property type="protein sequence ID" value="WLQ39658.1"/>
    <property type="molecule type" value="Genomic_DNA"/>
</dbReference>
<feature type="signal peptide" evidence="1">
    <location>
        <begin position="1"/>
        <end position="25"/>
    </location>
</feature>
<name>A0ABY9I0D9_9ACTN</name>
<accession>A0ABY9I0D9</accession>
<evidence type="ECO:0000313" key="3">
    <source>
        <dbReference type="Proteomes" id="UP001229952"/>
    </source>
</evidence>
<evidence type="ECO:0000256" key="1">
    <source>
        <dbReference type="SAM" id="SignalP"/>
    </source>
</evidence>
<evidence type="ECO:0000313" key="2">
    <source>
        <dbReference type="EMBL" id="WLQ39658.1"/>
    </source>
</evidence>
<proteinExistence type="predicted"/>
<dbReference type="Proteomes" id="UP001229952">
    <property type="component" value="Chromosome"/>
</dbReference>
<keyword evidence="3" id="KW-1185">Reference proteome</keyword>
<keyword evidence="1" id="KW-0732">Signal</keyword>
<sequence length="84" mass="8911">MLRSIAITLATVAAAGFIAAAPAAANDGVESGKILAGYQAIEASRSNAEFFNLGGPYGITYAKENKEHLKAERGFFYAEYLRGH</sequence>
<gene>
    <name evidence="2" type="ORF">P8A22_06365</name>
</gene>
<dbReference type="RefSeq" id="WP_306086227.1">
    <property type="nucleotide sequence ID" value="NZ_CP120992.1"/>
</dbReference>
<feature type="chain" id="PRO_5047391914" evidence="1">
    <location>
        <begin position="26"/>
        <end position="84"/>
    </location>
</feature>
<organism evidence="2 3">
    <name type="scientific">Streptomyces laculatispora</name>
    <dbReference type="NCBI Taxonomy" id="887464"/>
    <lineage>
        <taxon>Bacteria</taxon>
        <taxon>Bacillati</taxon>
        <taxon>Actinomycetota</taxon>
        <taxon>Actinomycetes</taxon>
        <taxon>Kitasatosporales</taxon>
        <taxon>Streptomycetaceae</taxon>
        <taxon>Streptomyces</taxon>
    </lineage>
</organism>